<dbReference type="AlphaFoldDB" id="A0A4Z0BLP0"/>
<accession>A0A4Z0BLP0</accession>
<reference evidence="1 2" key="1">
    <citation type="submission" date="2019-03" db="EMBL/GenBank/DDBJ databases">
        <title>Ramlibacter rhizophilus CCTCC AB2015357, whole genome shotgun sequence.</title>
        <authorList>
            <person name="Zhang X."/>
            <person name="Feng G."/>
            <person name="Zhu H."/>
        </authorList>
    </citation>
    <scope>NUCLEOTIDE SEQUENCE [LARGE SCALE GENOMIC DNA]</scope>
    <source>
        <strain evidence="1 2">CCTCC AB2015357</strain>
    </source>
</reference>
<protein>
    <submittedName>
        <fullName evidence="1">WbmP</fullName>
    </submittedName>
</protein>
<name>A0A4Z0BLP0_9BURK</name>
<comment type="caution">
    <text evidence="1">The sequence shown here is derived from an EMBL/GenBank/DDBJ whole genome shotgun (WGS) entry which is preliminary data.</text>
</comment>
<organism evidence="1 2">
    <name type="scientific">Ramlibacter rhizophilus</name>
    <dbReference type="NCBI Taxonomy" id="1781167"/>
    <lineage>
        <taxon>Bacteria</taxon>
        <taxon>Pseudomonadati</taxon>
        <taxon>Pseudomonadota</taxon>
        <taxon>Betaproteobacteria</taxon>
        <taxon>Burkholderiales</taxon>
        <taxon>Comamonadaceae</taxon>
        <taxon>Ramlibacter</taxon>
    </lineage>
</organism>
<dbReference type="Proteomes" id="UP000297564">
    <property type="component" value="Unassembled WGS sequence"/>
</dbReference>
<sequence length="263" mass="28529">MRVRAGGAAAGCCPHRGSVRGSGLHGGAVTLSRVAAIHQPNFFPWLGYFDKIARSDVFVVLDDVQHQKTGSNWSTRVKLLVSGEPRWVSAPVRRPAHGTVLLHQLQWDPLQPWREKLLKTLELSYARCPQYEETMALVEPLVRNPEPGVAAYNLHAVRGIAQALGLATPFVLASSFAVADSASQRLAALTAAAGCDSYLAGAGAQDYQDGGVFEARGIRLVWQDFRPRPYPQRGLAEFVPGLSVIDALMNAGLRGTRELLELP</sequence>
<keyword evidence="2" id="KW-1185">Reference proteome</keyword>
<proteinExistence type="predicted"/>
<evidence type="ECO:0000313" key="1">
    <source>
        <dbReference type="EMBL" id="TFY99671.1"/>
    </source>
</evidence>
<evidence type="ECO:0000313" key="2">
    <source>
        <dbReference type="Proteomes" id="UP000297564"/>
    </source>
</evidence>
<dbReference type="Pfam" id="PF08889">
    <property type="entry name" value="WbqC"/>
    <property type="match status" value="1"/>
</dbReference>
<dbReference type="OrthoDB" id="3611744at2"/>
<dbReference type="InterPro" id="IPR014985">
    <property type="entry name" value="WbqC"/>
</dbReference>
<dbReference type="EMBL" id="SMLL01000004">
    <property type="protein sequence ID" value="TFY99671.1"/>
    <property type="molecule type" value="Genomic_DNA"/>
</dbReference>
<gene>
    <name evidence="1" type="ORF">EZ242_11025</name>
</gene>